<organism evidence="2 3">
    <name type="scientific">Pseudomonas avellanae</name>
    <dbReference type="NCBI Taxonomy" id="46257"/>
    <lineage>
        <taxon>Bacteria</taxon>
        <taxon>Pseudomonadati</taxon>
        <taxon>Pseudomonadota</taxon>
        <taxon>Gammaproteobacteria</taxon>
        <taxon>Pseudomonadales</taxon>
        <taxon>Pseudomonadaceae</taxon>
        <taxon>Pseudomonas</taxon>
    </lineage>
</organism>
<reference evidence="2 3" key="1">
    <citation type="submission" date="2018-08" db="EMBL/GenBank/DDBJ databases">
        <title>Recombination of ecologically and evolutionarily significant loci maintains genetic cohesion in the Pseudomonas syringae species complex.</title>
        <authorList>
            <person name="Dillon M."/>
            <person name="Thakur S."/>
            <person name="Almeida R.N.D."/>
            <person name="Weir B.S."/>
            <person name="Guttman D.S."/>
        </authorList>
    </citation>
    <scope>NUCLEOTIDE SEQUENCE [LARGE SCALE GENOMIC DNA]</scope>
    <source>
        <strain evidence="2 3">ICMP 9749</strain>
    </source>
</reference>
<evidence type="ECO:0000256" key="1">
    <source>
        <dbReference type="SAM" id="MobiDB-lite"/>
    </source>
</evidence>
<sequence>MPAKNLSFKTDLAGVSGPQPDNGEDCSVRNEPQNLMKWPTTLLANLRYFN</sequence>
<dbReference type="EMBL" id="RBTX01000535">
    <property type="protein sequence ID" value="RMU28280.1"/>
    <property type="molecule type" value="Genomic_DNA"/>
</dbReference>
<accession>A0A3M5T427</accession>
<feature type="region of interest" description="Disordered" evidence="1">
    <location>
        <begin position="1"/>
        <end position="30"/>
    </location>
</feature>
<name>A0A3M5T427_9PSED</name>
<protein>
    <submittedName>
        <fullName evidence="2">Uncharacterized protein</fullName>
    </submittedName>
</protein>
<dbReference type="Proteomes" id="UP000281514">
    <property type="component" value="Unassembled WGS sequence"/>
</dbReference>
<proteinExistence type="predicted"/>
<evidence type="ECO:0000313" key="2">
    <source>
        <dbReference type="EMBL" id="RMU28280.1"/>
    </source>
</evidence>
<gene>
    <name evidence="2" type="ORF">ALP32_200239</name>
</gene>
<comment type="caution">
    <text evidence="2">The sequence shown here is derived from an EMBL/GenBank/DDBJ whole genome shotgun (WGS) entry which is preliminary data.</text>
</comment>
<dbReference type="AlphaFoldDB" id="A0A3M5T427"/>
<evidence type="ECO:0000313" key="3">
    <source>
        <dbReference type="Proteomes" id="UP000281514"/>
    </source>
</evidence>